<dbReference type="Pfam" id="PF01569">
    <property type="entry name" value="PAP2"/>
    <property type="match status" value="1"/>
</dbReference>
<dbReference type="GO" id="GO:0016787">
    <property type="term" value="F:hydrolase activity"/>
    <property type="evidence" value="ECO:0007669"/>
    <property type="project" value="UniProtKB-KW"/>
</dbReference>
<protein>
    <submittedName>
        <fullName evidence="9">Phosphatase PAP2 family protein</fullName>
    </submittedName>
</protein>
<dbReference type="Proteomes" id="UP001165405">
    <property type="component" value="Unassembled WGS sequence"/>
</dbReference>
<dbReference type="InterPro" id="IPR036938">
    <property type="entry name" value="PAP2/HPO_sf"/>
</dbReference>
<comment type="subcellular location">
    <subcellularLocation>
        <location evidence="1">Cell membrane</location>
        <topology evidence="1">Multi-pass membrane protein</topology>
    </subcellularLocation>
</comment>
<evidence type="ECO:0000256" key="4">
    <source>
        <dbReference type="ARBA" id="ARBA00022801"/>
    </source>
</evidence>
<feature type="domain" description="Phosphatidic acid phosphatase type 2/haloperoxidase" evidence="8">
    <location>
        <begin position="115"/>
        <end position="228"/>
    </location>
</feature>
<evidence type="ECO:0000259" key="8">
    <source>
        <dbReference type="SMART" id="SM00014"/>
    </source>
</evidence>
<keyword evidence="2" id="KW-1003">Cell membrane</keyword>
<gene>
    <name evidence="9" type="ORF">L1785_19460</name>
</gene>
<accession>A0AA41QGQ6</accession>
<keyword evidence="3 7" id="KW-0812">Transmembrane</keyword>
<proteinExistence type="predicted"/>
<dbReference type="EMBL" id="JAKGSG010000055">
    <property type="protein sequence ID" value="MCF4123154.1"/>
    <property type="molecule type" value="Genomic_DNA"/>
</dbReference>
<feature type="transmembrane region" description="Helical" evidence="7">
    <location>
        <begin position="213"/>
        <end position="231"/>
    </location>
</feature>
<evidence type="ECO:0000256" key="7">
    <source>
        <dbReference type="SAM" id="Phobius"/>
    </source>
</evidence>
<dbReference type="SUPFAM" id="SSF48317">
    <property type="entry name" value="Acid phosphatase/Vanadium-dependent haloperoxidase"/>
    <property type="match status" value="1"/>
</dbReference>
<evidence type="ECO:0000256" key="2">
    <source>
        <dbReference type="ARBA" id="ARBA00022475"/>
    </source>
</evidence>
<feature type="transmembrane region" description="Helical" evidence="7">
    <location>
        <begin position="84"/>
        <end position="107"/>
    </location>
</feature>
<organism evidence="9 10">
    <name type="scientific">Antribacter soli</name>
    <dbReference type="NCBI Taxonomy" id="2910976"/>
    <lineage>
        <taxon>Bacteria</taxon>
        <taxon>Bacillati</taxon>
        <taxon>Actinomycetota</taxon>
        <taxon>Actinomycetes</taxon>
        <taxon>Micrococcales</taxon>
        <taxon>Promicromonosporaceae</taxon>
        <taxon>Antribacter</taxon>
    </lineage>
</organism>
<keyword evidence="5 7" id="KW-1133">Transmembrane helix</keyword>
<dbReference type="SMART" id="SM00014">
    <property type="entry name" value="acidPPc"/>
    <property type="match status" value="1"/>
</dbReference>
<feature type="transmembrane region" description="Helical" evidence="7">
    <location>
        <begin position="182"/>
        <end position="201"/>
    </location>
</feature>
<evidence type="ECO:0000256" key="3">
    <source>
        <dbReference type="ARBA" id="ARBA00022692"/>
    </source>
</evidence>
<dbReference type="CDD" id="cd03392">
    <property type="entry name" value="PAP2_like_2"/>
    <property type="match status" value="1"/>
</dbReference>
<reference evidence="9" key="1">
    <citation type="submission" date="2022-01" db="EMBL/GenBank/DDBJ databases">
        <title>Antribacter sp. nov., isolated from Guizhou of China.</title>
        <authorList>
            <person name="Chengliang C."/>
            <person name="Ya Z."/>
        </authorList>
    </citation>
    <scope>NUCLEOTIDE SEQUENCE</scope>
    <source>
        <strain evidence="9">KLBMP 9083</strain>
    </source>
</reference>
<dbReference type="GO" id="GO:0005886">
    <property type="term" value="C:plasma membrane"/>
    <property type="evidence" value="ECO:0007669"/>
    <property type="project" value="UniProtKB-SubCell"/>
</dbReference>
<evidence type="ECO:0000256" key="1">
    <source>
        <dbReference type="ARBA" id="ARBA00004651"/>
    </source>
</evidence>
<keyword evidence="6 7" id="KW-0472">Membrane</keyword>
<keyword evidence="4" id="KW-0378">Hydrolase</keyword>
<keyword evidence="10" id="KW-1185">Reference proteome</keyword>
<comment type="caution">
    <text evidence="9">The sequence shown here is derived from an EMBL/GenBank/DDBJ whole genome shotgun (WGS) entry which is preliminary data.</text>
</comment>
<dbReference type="PANTHER" id="PTHR14969:SF62">
    <property type="entry name" value="DECAPRENYLPHOSPHORYL-5-PHOSPHORIBOSE PHOSPHATASE RV3807C-RELATED"/>
    <property type="match status" value="1"/>
</dbReference>
<evidence type="ECO:0000313" key="10">
    <source>
        <dbReference type="Proteomes" id="UP001165405"/>
    </source>
</evidence>
<sequence>MNPALHRRPAGSPQTAGAARATAGRARRLVGAVLTGIATGVAVVVIALLVREQWPPLVQLDERAVTAGPALAAAHPGLLRTLVVWQWVFLAAHVVVPVAALCLVYWWRTGNATRTSWALSTILTAWGLSNLLKELVRRARPVLDQPVESAGGFSFPSGHAANTAAMTTTLVVLVWPSLRSRALRVAAIAGAAVLTVATGVDRVMLGVHHPSDVVAGILFGVGFVLASYLAYRHWPTPRREPGTAS</sequence>
<evidence type="ECO:0000313" key="9">
    <source>
        <dbReference type="EMBL" id="MCF4123154.1"/>
    </source>
</evidence>
<dbReference type="Gene3D" id="1.20.144.10">
    <property type="entry name" value="Phosphatidic acid phosphatase type 2/haloperoxidase"/>
    <property type="match status" value="1"/>
</dbReference>
<feature type="transmembrane region" description="Helical" evidence="7">
    <location>
        <begin position="29"/>
        <end position="50"/>
    </location>
</feature>
<name>A0AA41QGQ6_9MICO</name>
<dbReference type="RefSeq" id="WP_236090966.1">
    <property type="nucleotide sequence ID" value="NZ_JAKGSG010000055.1"/>
</dbReference>
<evidence type="ECO:0000256" key="6">
    <source>
        <dbReference type="ARBA" id="ARBA00023136"/>
    </source>
</evidence>
<dbReference type="AlphaFoldDB" id="A0AA41QGQ6"/>
<dbReference type="PANTHER" id="PTHR14969">
    <property type="entry name" value="SPHINGOSINE-1-PHOSPHATE PHOSPHOHYDROLASE"/>
    <property type="match status" value="1"/>
</dbReference>
<dbReference type="InterPro" id="IPR000326">
    <property type="entry name" value="PAP2/HPO"/>
</dbReference>
<evidence type="ECO:0000256" key="5">
    <source>
        <dbReference type="ARBA" id="ARBA00022989"/>
    </source>
</evidence>